<organism evidence="1 2">
    <name type="scientific">Shewanella violacea (strain JCM 10179 / CIP 106290 / LMG 19151 / DSS12)</name>
    <dbReference type="NCBI Taxonomy" id="637905"/>
    <lineage>
        <taxon>Bacteria</taxon>
        <taxon>Pseudomonadati</taxon>
        <taxon>Pseudomonadota</taxon>
        <taxon>Gammaproteobacteria</taxon>
        <taxon>Alteromonadales</taxon>
        <taxon>Shewanellaceae</taxon>
        <taxon>Shewanella</taxon>
    </lineage>
</organism>
<reference evidence="2" key="1">
    <citation type="journal article" date="2010" name="Mol. Biosyst.">
        <title>Complete genome sequence and comparative analysis of Shewanella violacea, a psychrophilic and piezophilic bacterium from deep sea floor sediments.</title>
        <authorList>
            <person name="Aono E."/>
            <person name="Baba T."/>
            <person name="Ara T."/>
            <person name="Nishi T."/>
            <person name="Nakamichi T."/>
            <person name="Inamoto E."/>
            <person name="Toyonaga H."/>
            <person name="Hasegawa M."/>
            <person name="Takai Y."/>
            <person name="Okumura Y."/>
            <person name="Baba M."/>
            <person name="Tomita M."/>
            <person name="Kato C."/>
            <person name="Oshima T."/>
            <person name="Nakasone K."/>
            <person name="Mori H."/>
        </authorList>
    </citation>
    <scope>NUCLEOTIDE SEQUENCE [LARGE SCALE GENOMIC DNA]</scope>
    <source>
        <strain evidence="2">JCM 10179 / CIP 106290 / LMG 19151 / DSS12</strain>
    </source>
</reference>
<dbReference type="HOGENOM" id="CLU_3391331_0_0_6"/>
<dbReference type="KEGG" id="svo:SVI_3954"/>
<evidence type="ECO:0000313" key="2">
    <source>
        <dbReference type="Proteomes" id="UP000002350"/>
    </source>
</evidence>
<evidence type="ECO:0000313" key="1">
    <source>
        <dbReference type="EMBL" id="BAJ03925.1"/>
    </source>
</evidence>
<protein>
    <submittedName>
        <fullName evidence="1">Uncharacterized protein</fullName>
    </submittedName>
</protein>
<dbReference type="STRING" id="637905.SVI_3954"/>
<name>D4ZD30_SHEVD</name>
<dbReference type="EMBL" id="AP011177">
    <property type="protein sequence ID" value="BAJ03925.1"/>
    <property type="molecule type" value="Genomic_DNA"/>
</dbReference>
<accession>D4ZD30</accession>
<dbReference type="Proteomes" id="UP000002350">
    <property type="component" value="Chromosome"/>
</dbReference>
<sequence length="32" mass="3728">MEVDLTASMLLRYDFPTFEHLAQNTSRTILLT</sequence>
<proteinExistence type="predicted"/>
<dbReference type="AlphaFoldDB" id="D4ZD30"/>
<keyword evidence="2" id="KW-1185">Reference proteome</keyword>
<gene>
    <name evidence="1" type="ordered locus">SVI_3954</name>
</gene>